<dbReference type="Proteomes" id="UP001458415">
    <property type="component" value="Unassembled WGS sequence"/>
</dbReference>
<evidence type="ECO:0000259" key="1">
    <source>
        <dbReference type="Pfam" id="PF18099"/>
    </source>
</evidence>
<reference evidence="2 3" key="1">
    <citation type="submission" date="2024-06" db="EMBL/GenBank/DDBJ databases">
        <title>The Natural Products Discovery Center: Release of the First 8490 Sequenced Strains for Exploring Actinobacteria Biosynthetic Diversity.</title>
        <authorList>
            <person name="Kalkreuter E."/>
            <person name="Kautsar S.A."/>
            <person name="Yang D."/>
            <person name="Bader C.D."/>
            <person name="Teijaro C.N."/>
            <person name="Fluegel L."/>
            <person name="Davis C.M."/>
            <person name="Simpson J.R."/>
            <person name="Lauterbach L."/>
            <person name="Steele A.D."/>
            <person name="Gui C."/>
            <person name="Meng S."/>
            <person name="Li G."/>
            <person name="Viehrig K."/>
            <person name="Ye F."/>
            <person name="Su P."/>
            <person name="Kiefer A.F."/>
            <person name="Nichols A."/>
            <person name="Cepeda A.J."/>
            <person name="Yan W."/>
            <person name="Fan B."/>
            <person name="Jiang Y."/>
            <person name="Adhikari A."/>
            <person name="Zheng C.-J."/>
            <person name="Schuster L."/>
            <person name="Cowan T.M."/>
            <person name="Smanski M.J."/>
            <person name="Chevrette M.G."/>
            <person name="De Carvalho L.P.S."/>
            <person name="Shen B."/>
        </authorList>
    </citation>
    <scope>NUCLEOTIDE SEQUENCE [LARGE SCALE GENOMIC DNA]</scope>
    <source>
        <strain evidence="2 3">NPDC000634</strain>
    </source>
</reference>
<evidence type="ECO:0000313" key="3">
    <source>
        <dbReference type="Proteomes" id="UP001458415"/>
    </source>
</evidence>
<feature type="domain" description="Carbohydrate binding module family 35" evidence="1">
    <location>
        <begin position="9"/>
        <end position="55"/>
    </location>
</feature>
<name>A0ABV1W0G7_9ACTN</name>
<protein>
    <submittedName>
        <fullName evidence="2">Carbohydrate-binding domain-containing protein</fullName>
    </submittedName>
</protein>
<organism evidence="2 3">
    <name type="scientific">Streptomyces carpinensis</name>
    <dbReference type="NCBI Taxonomy" id="66369"/>
    <lineage>
        <taxon>Bacteria</taxon>
        <taxon>Bacillati</taxon>
        <taxon>Actinomycetota</taxon>
        <taxon>Actinomycetes</taxon>
        <taxon>Kitasatosporales</taxon>
        <taxon>Streptomycetaceae</taxon>
        <taxon>Streptomyces</taxon>
    </lineage>
</organism>
<evidence type="ECO:0000313" key="2">
    <source>
        <dbReference type="EMBL" id="MER6977685.1"/>
    </source>
</evidence>
<dbReference type="EMBL" id="JBEPCU010000150">
    <property type="protein sequence ID" value="MER6977685.1"/>
    <property type="molecule type" value="Genomic_DNA"/>
</dbReference>
<keyword evidence="3" id="KW-1185">Reference proteome</keyword>
<dbReference type="Pfam" id="PF18099">
    <property type="entry name" value="CBM_35_2"/>
    <property type="match status" value="1"/>
</dbReference>
<comment type="caution">
    <text evidence="2">The sequence shown here is derived from an EMBL/GenBank/DDBJ whole genome shotgun (WGS) entry which is preliminary data.</text>
</comment>
<gene>
    <name evidence="2" type="ORF">ABT317_11860</name>
</gene>
<dbReference type="InterPro" id="IPR041342">
    <property type="entry name" value="CBM35"/>
</dbReference>
<accession>A0ABV1W0G7</accession>
<proteinExistence type="predicted"/>
<sequence>MDIRVVGAADISVRRSTAASADDGAQAGFVVDGVAGPTVTVPGAGGWRTCATVGAIWTCAASADRLWGLPA</sequence>